<dbReference type="InterPro" id="IPR027417">
    <property type="entry name" value="P-loop_NTPase"/>
</dbReference>
<dbReference type="EMBL" id="LR025743">
    <property type="protein sequence ID" value="VBB16218.1"/>
    <property type="molecule type" value="Genomic_DNA"/>
</dbReference>
<dbReference type="AlphaFoldDB" id="A0AAJ5T834"/>
<dbReference type="Pfam" id="PF01202">
    <property type="entry name" value="SKI"/>
    <property type="match status" value="1"/>
</dbReference>
<keyword evidence="1" id="KW-0418">Kinase</keyword>
<gene>
    <name evidence="1" type="primary">aroL</name>
    <name evidence="1" type="ORF">BSTAB16_6420</name>
</gene>
<keyword evidence="1" id="KW-0808">Transferase</keyword>
<sequence length="193" mass="21575">MPYRRLNVSLLAHLIGPGGAGKTTVGAILADRLSWRFLDVDQCFLASHGNIADFIRRHGYIEYATHNVRLYEQLKRDISTPAICAVSSGFMLYPEEVTPSYSALRSCIEKDALTALLLPAFDLESCAKLIVERQMSRPYLNANEANEIRKIRDRFPAFMRLGCKRFASNGSPERVASEMECFIVASLSSIGRP</sequence>
<reference evidence="1 2" key="1">
    <citation type="submission" date="2017-11" db="EMBL/GenBank/DDBJ databases">
        <authorList>
            <person name="Seth-Smith MB H."/>
        </authorList>
    </citation>
    <scope>NUCLEOTIDE SEQUENCE [LARGE SCALE GENOMIC DNA]</scope>
    <source>
        <strain evidence="1">E</strain>
    </source>
</reference>
<evidence type="ECO:0000313" key="2">
    <source>
        <dbReference type="Proteomes" id="UP000268684"/>
    </source>
</evidence>
<evidence type="ECO:0000313" key="1">
    <source>
        <dbReference type="EMBL" id="VBB16218.1"/>
    </source>
</evidence>
<keyword evidence="2" id="KW-1185">Reference proteome</keyword>
<accession>A0AAJ5T834</accession>
<dbReference type="Gene3D" id="3.40.50.300">
    <property type="entry name" value="P-loop containing nucleotide triphosphate hydrolases"/>
    <property type="match status" value="1"/>
</dbReference>
<proteinExistence type="predicted"/>
<dbReference type="GO" id="GO:0016301">
    <property type="term" value="F:kinase activity"/>
    <property type="evidence" value="ECO:0007669"/>
    <property type="project" value="UniProtKB-KW"/>
</dbReference>
<organism evidence="1 2">
    <name type="scientific">Burkholderia stabilis</name>
    <dbReference type="NCBI Taxonomy" id="95485"/>
    <lineage>
        <taxon>Bacteria</taxon>
        <taxon>Pseudomonadati</taxon>
        <taxon>Pseudomonadota</taxon>
        <taxon>Betaproteobacteria</taxon>
        <taxon>Burkholderiales</taxon>
        <taxon>Burkholderiaceae</taxon>
        <taxon>Burkholderia</taxon>
        <taxon>Burkholderia cepacia complex</taxon>
    </lineage>
</organism>
<dbReference type="InterPro" id="IPR031322">
    <property type="entry name" value="Shikimate/glucono_kinase"/>
</dbReference>
<name>A0AAJ5T834_9BURK</name>
<protein>
    <submittedName>
        <fullName evidence="1">Shikimate kinase 2,shikimate kinase II,Shikimate kinase</fullName>
    </submittedName>
</protein>
<dbReference type="SUPFAM" id="SSF52540">
    <property type="entry name" value="P-loop containing nucleoside triphosphate hydrolases"/>
    <property type="match status" value="1"/>
</dbReference>
<dbReference type="Proteomes" id="UP000268684">
    <property type="component" value="Chromosome II"/>
</dbReference>